<dbReference type="EMBL" id="CP020814">
    <property type="protein sequence ID" value="ARK30598.1"/>
    <property type="molecule type" value="Genomic_DNA"/>
</dbReference>
<dbReference type="SMART" id="SM01091">
    <property type="entry name" value="CorC_HlyC"/>
    <property type="match status" value="1"/>
</dbReference>
<dbReference type="InterPro" id="IPR000644">
    <property type="entry name" value="CBS_dom"/>
</dbReference>
<feature type="domain" description="CBS" evidence="12">
    <location>
        <begin position="273"/>
        <end position="333"/>
    </location>
</feature>
<dbReference type="SMART" id="SM00116">
    <property type="entry name" value="CBS"/>
    <property type="match status" value="2"/>
</dbReference>
<dbReference type="AlphaFoldDB" id="A0A1X9MB12"/>
<feature type="transmembrane region" description="Helical" evidence="10">
    <location>
        <begin position="92"/>
        <end position="112"/>
    </location>
</feature>
<name>A0A1X9MB12_9BACI</name>
<dbReference type="Pfam" id="PF01595">
    <property type="entry name" value="CNNM"/>
    <property type="match status" value="1"/>
</dbReference>
<dbReference type="GO" id="GO:0050660">
    <property type="term" value="F:flavin adenine dinucleotide binding"/>
    <property type="evidence" value="ECO:0007669"/>
    <property type="project" value="InterPro"/>
</dbReference>
<keyword evidence="3 9" id="KW-0812">Transmembrane</keyword>
<dbReference type="RefSeq" id="WP_066149230.1">
    <property type="nucleotide sequence ID" value="NZ_CP020814.1"/>
</dbReference>
<evidence type="ECO:0000256" key="8">
    <source>
        <dbReference type="PROSITE-ProRule" id="PRU00703"/>
    </source>
</evidence>
<dbReference type="STRING" id="199441.BkAM31D_12580"/>
<dbReference type="InterPro" id="IPR002550">
    <property type="entry name" value="CNNM"/>
</dbReference>
<dbReference type="CDD" id="cd04590">
    <property type="entry name" value="CBS_pair_CorC_HlyC_assoc"/>
    <property type="match status" value="1"/>
</dbReference>
<organism evidence="14 15">
    <name type="scientific">Halalkalibacter krulwichiae</name>
    <dbReference type="NCBI Taxonomy" id="199441"/>
    <lineage>
        <taxon>Bacteria</taxon>
        <taxon>Bacillati</taxon>
        <taxon>Bacillota</taxon>
        <taxon>Bacilli</taxon>
        <taxon>Bacillales</taxon>
        <taxon>Bacillaceae</taxon>
        <taxon>Halalkalibacter</taxon>
    </lineage>
</organism>
<dbReference type="Pfam" id="PF03471">
    <property type="entry name" value="CorC_HlyC"/>
    <property type="match status" value="1"/>
</dbReference>
<evidence type="ECO:0000256" key="11">
    <source>
        <dbReference type="SAM" id="SignalP"/>
    </source>
</evidence>
<dbReference type="PANTHER" id="PTHR22777">
    <property type="entry name" value="HEMOLYSIN-RELATED"/>
    <property type="match status" value="1"/>
</dbReference>
<comment type="subcellular location">
    <subcellularLocation>
        <location evidence="1">Membrane</location>
        <topology evidence="1">Multi-pass membrane protein</topology>
    </subcellularLocation>
</comment>
<sequence length="415" mass="47095" precursor="true">MNEIPTTLVLLLVFLLFLSAFFSSAETAFSSVNKIRLKNYSDEGRKGAKRSLAIASNFDEALSTILVGNNLVNIAAATLSSQLAIQLFGPNLGVFISTFVVTILVLIFGEILPKSFAKEFAETYSLKISGVLFLLMQIFKPVTWAFIQIRKAVSKLIRPKANVPSLTEEELKVMIDISEEEGVIEQHERELVHRSLEFNDIIVAEILKPRTDIIAINSKSTIEEIKEVYFRERYSRIPVYEGHIDNIIGILSEKDFLTSLVKNEHAEINIQSLIRDPLFVVESMRVSNLLPQLQKQKTHMAIVVDEYGGTAGLITLEDILEEIVGEIWDEHDETIKLLKQVDPSTYIISADYPLDDFARLTKIELPDSSYHTLGGWLMELFQRLPHKGEQISYEHITLEVDETDEKRLRQIKVVM</sequence>
<dbReference type="PROSITE" id="PS51846">
    <property type="entry name" value="CNNM"/>
    <property type="match status" value="1"/>
</dbReference>
<protein>
    <submittedName>
        <fullName evidence="14">Hemolysin C</fullName>
    </submittedName>
</protein>
<feature type="transmembrane region" description="Helical" evidence="10">
    <location>
        <begin position="124"/>
        <end position="147"/>
    </location>
</feature>
<dbReference type="GO" id="GO:0016020">
    <property type="term" value="C:membrane"/>
    <property type="evidence" value="ECO:0007669"/>
    <property type="project" value="UniProtKB-SubCell"/>
</dbReference>
<dbReference type="InterPro" id="IPR005170">
    <property type="entry name" value="Transptr-assoc_dom"/>
</dbReference>
<keyword evidence="11" id="KW-0732">Signal</keyword>
<evidence type="ECO:0000259" key="13">
    <source>
        <dbReference type="PROSITE" id="PS51846"/>
    </source>
</evidence>
<feature type="chain" id="PRO_5011004025" evidence="11">
    <location>
        <begin position="26"/>
        <end position="415"/>
    </location>
</feature>
<keyword evidence="4" id="KW-0677">Repeat</keyword>
<keyword evidence="15" id="KW-1185">Reference proteome</keyword>
<evidence type="ECO:0000256" key="10">
    <source>
        <dbReference type="SAM" id="Phobius"/>
    </source>
</evidence>
<dbReference type="SUPFAM" id="SSF54631">
    <property type="entry name" value="CBS-domain pair"/>
    <property type="match status" value="1"/>
</dbReference>
<evidence type="ECO:0000259" key="12">
    <source>
        <dbReference type="PROSITE" id="PS51371"/>
    </source>
</evidence>
<evidence type="ECO:0000256" key="4">
    <source>
        <dbReference type="ARBA" id="ARBA00022737"/>
    </source>
</evidence>
<dbReference type="InterPro" id="IPR036318">
    <property type="entry name" value="FAD-bd_PCMH-like_sf"/>
</dbReference>
<evidence type="ECO:0000256" key="1">
    <source>
        <dbReference type="ARBA" id="ARBA00004141"/>
    </source>
</evidence>
<keyword evidence="7 9" id="KW-0472">Membrane</keyword>
<gene>
    <name evidence="14" type="primary">tlyC_1</name>
    <name evidence="14" type="ORF">BkAM31D_12580</name>
</gene>
<feature type="signal peptide" evidence="11">
    <location>
        <begin position="1"/>
        <end position="25"/>
    </location>
</feature>
<dbReference type="InterPro" id="IPR044751">
    <property type="entry name" value="Ion_transp-like_CBS"/>
</dbReference>
<evidence type="ECO:0000256" key="7">
    <source>
        <dbReference type="ARBA" id="ARBA00023136"/>
    </source>
</evidence>
<evidence type="ECO:0000313" key="15">
    <source>
        <dbReference type="Proteomes" id="UP000193006"/>
    </source>
</evidence>
<dbReference type="InterPro" id="IPR046342">
    <property type="entry name" value="CBS_dom_sf"/>
</dbReference>
<evidence type="ECO:0000256" key="5">
    <source>
        <dbReference type="ARBA" id="ARBA00022989"/>
    </source>
</evidence>
<evidence type="ECO:0000256" key="2">
    <source>
        <dbReference type="ARBA" id="ARBA00006337"/>
    </source>
</evidence>
<dbReference type="PROSITE" id="PS51371">
    <property type="entry name" value="CBS"/>
    <property type="match status" value="2"/>
</dbReference>
<feature type="domain" description="CBS" evidence="12">
    <location>
        <begin position="209"/>
        <end position="267"/>
    </location>
</feature>
<keyword evidence="6 8" id="KW-0129">CBS domain</keyword>
<accession>A0A1X9MB12</accession>
<dbReference type="KEGG" id="bkw:BkAM31D_12580"/>
<dbReference type="FunFam" id="3.10.580.10:FF:000002">
    <property type="entry name" value="Magnesium/cobalt efflux protein CorC"/>
    <property type="match status" value="1"/>
</dbReference>
<proteinExistence type="inferred from homology"/>
<feature type="domain" description="CNNM transmembrane" evidence="13">
    <location>
        <begin position="1"/>
        <end position="188"/>
    </location>
</feature>
<keyword evidence="5 9" id="KW-1133">Transmembrane helix</keyword>
<comment type="similarity">
    <text evidence="2">Belongs to the UPF0053 family.</text>
</comment>
<evidence type="ECO:0000256" key="3">
    <source>
        <dbReference type="ARBA" id="ARBA00022692"/>
    </source>
</evidence>
<dbReference type="SUPFAM" id="SSF56176">
    <property type="entry name" value="FAD-binding/transporter-associated domain-like"/>
    <property type="match status" value="1"/>
</dbReference>
<evidence type="ECO:0000256" key="6">
    <source>
        <dbReference type="ARBA" id="ARBA00023122"/>
    </source>
</evidence>
<dbReference type="Gene3D" id="3.30.465.10">
    <property type="match status" value="1"/>
</dbReference>
<dbReference type="PANTHER" id="PTHR22777:SF17">
    <property type="entry name" value="UPF0053 PROTEIN SLL0260"/>
    <property type="match status" value="1"/>
</dbReference>
<dbReference type="Pfam" id="PF00571">
    <property type="entry name" value="CBS"/>
    <property type="match status" value="2"/>
</dbReference>
<dbReference type="InterPro" id="IPR016169">
    <property type="entry name" value="FAD-bd_PCMH_sub2"/>
</dbReference>
<evidence type="ECO:0000256" key="9">
    <source>
        <dbReference type="PROSITE-ProRule" id="PRU01193"/>
    </source>
</evidence>
<dbReference type="Proteomes" id="UP000193006">
    <property type="component" value="Chromosome"/>
</dbReference>
<evidence type="ECO:0000313" key="14">
    <source>
        <dbReference type="EMBL" id="ARK30598.1"/>
    </source>
</evidence>
<reference evidence="14 15" key="1">
    <citation type="submission" date="2017-04" db="EMBL/GenBank/DDBJ databases">
        <title>Bacillus krulwichiae AM31D Genome sequencing and assembly.</title>
        <authorList>
            <person name="Krulwich T.A."/>
            <person name="Anastor L."/>
            <person name="Ehrlich R."/>
            <person name="Ehrlich G.D."/>
            <person name="Janto B."/>
        </authorList>
    </citation>
    <scope>NUCLEOTIDE SEQUENCE [LARGE SCALE GENOMIC DNA]</scope>
    <source>
        <strain evidence="14 15">AM31D</strain>
    </source>
</reference>
<dbReference type="Gene3D" id="3.10.580.10">
    <property type="entry name" value="CBS-domain"/>
    <property type="match status" value="1"/>
</dbReference>